<keyword evidence="3" id="KW-1185">Reference proteome</keyword>
<dbReference type="HOGENOM" id="CLU_114505_1_0_6"/>
<reference evidence="3" key="1">
    <citation type="submission" date="2006-08" db="EMBL/GenBank/DDBJ databases">
        <title>Complete sequence of Alkalilimnicola ehrilichei MLHE-1.</title>
        <authorList>
            <person name="Copeland A."/>
            <person name="Lucas S."/>
            <person name="Lapidus A."/>
            <person name="Barry K."/>
            <person name="Detter J.C."/>
            <person name="Glavina del Rio T."/>
            <person name="Hammon N."/>
            <person name="Israni S."/>
            <person name="Dalin E."/>
            <person name="Tice H."/>
            <person name="Pitluck S."/>
            <person name="Sims D."/>
            <person name="Brettin T."/>
            <person name="Bruce D."/>
            <person name="Han C."/>
            <person name="Tapia R."/>
            <person name="Gilna P."/>
            <person name="Schmutz J."/>
            <person name="Larimer F."/>
            <person name="Land M."/>
            <person name="Hauser L."/>
            <person name="Kyrpides N."/>
            <person name="Mikhailova N."/>
            <person name="Oremland R.S."/>
            <person name="Hoeft S.E."/>
            <person name="Switzer-Blum J."/>
            <person name="Kulp T."/>
            <person name="King G."/>
            <person name="Tabita R."/>
            <person name="Witte B."/>
            <person name="Santini J.M."/>
            <person name="Basu P."/>
            <person name="Hollibaugh J.T."/>
            <person name="Xie G."/>
            <person name="Stolz J.F."/>
            <person name="Richardson P."/>
        </authorList>
    </citation>
    <scope>NUCLEOTIDE SEQUENCE [LARGE SCALE GENOMIC DNA]</scope>
    <source>
        <strain evidence="3">ATCC BAA-1101 / DSM 17681 / MLHE-1</strain>
    </source>
</reference>
<gene>
    <name evidence="2" type="ordered locus">Mlg_1281</name>
</gene>
<dbReference type="KEGG" id="aeh:Mlg_1281"/>
<evidence type="ECO:0000256" key="1">
    <source>
        <dbReference type="SAM" id="MobiDB-lite"/>
    </source>
</evidence>
<organism evidence="2 3">
    <name type="scientific">Alkalilimnicola ehrlichii (strain ATCC BAA-1101 / DSM 17681 / MLHE-1)</name>
    <dbReference type="NCBI Taxonomy" id="187272"/>
    <lineage>
        <taxon>Bacteria</taxon>
        <taxon>Pseudomonadati</taxon>
        <taxon>Pseudomonadota</taxon>
        <taxon>Gammaproteobacteria</taxon>
        <taxon>Chromatiales</taxon>
        <taxon>Ectothiorhodospiraceae</taxon>
        <taxon>Alkalilimnicola</taxon>
    </lineage>
</organism>
<evidence type="ECO:0000313" key="2">
    <source>
        <dbReference type="EMBL" id="ABI56630.1"/>
    </source>
</evidence>
<dbReference type="Proteomes" id="UP000001962">
    <property type="component" value="Chromosome"/>
</dbReference>
<dbReference type="eggNOG" id="ENOG5030IBT">
    <property type="taxonomic scope" value="Bacteria"/>
</dbReference>
<feature type="compositionally biased region" description="Basic residues" evidence="1">
    <location>
        <begin position="155"/>
        <end position="164"/>
    </location>
</feature>
<evidence type="ECO:0000313" key="3">
    <source>
        <dbReference type="Proteomes" id="UP000001962"/>
    </source>
</evidence>
<feature type="compositionally biased region" description="Basic and acidic residues" evidence="1">
    <location>
        <begin position="165"/>
        <end position="180"/>
    </location>
</feature>
<protein>
    <recommendedName>
        <fullName evidence="4">DUF3305 domain-containing protein</fullName>
    </recommendedName>
</protein>
<dbReference type="InterPro" id="IPR021736">
    <property type="entry name" value="DUF3305"/>
</dbReference>
<dbReference type="OrthoDB" id="5796920at2"/>
<accession>Q0A957</accession>
<dbReference type="AlphaFoldDB" id="Q0A957"/>
<proteinExistence type="predicted"/>
<sequence length="180" mass="20460">MNQNAESAATLDGRRELPVAVVMAEVIRGETRGGWPVGVVAGGRFAAAEPSRTLMREGPDGRQWLWQGFRLRLRPQDAGDYALNLGSDRPTVFVVCKRVADGELRPLSTTVSLAEAQDLDAPELRDHSEQVYRVAMPGEVYHWVEHFVLDHYQPRRRKGKRRRRNAEYDDVEQRADRAPR</sequence>
<evidence type="ECO:0008006" key="4">
    <source>
        <dbReference type="Google" id="ProtNLM"/>
    </source>
</evidence>
<dbReference type="EMBL" id="CP000453">
    <property type="protein sequence ID" value="ABI56630.1"/>
    <property type="molecule type" value="Genomic_DNA"/>
</dbReference>
<name>Q0A957_ALKEH</name>
<feature type="region of interest" description="Disordered" evidence="1">
    <location>
        <begin position="155"/>
        <end position="180"/>
    </location>
</feature>
<dbReference type="RefSeq" id="WP_011629025.1">
    <property type="nucleotide sequence ID" value="NC_008340.1"/>
</dbReference>
<dbReference type="Pfam" id="PF11749">
    <property type="entry name" value="DUF3305"/>
    <property type="match status" value="1"/>
</dbReference>